<dbReference type="eggNOG" id="COG0664">
    <property type="taxonomic scope" value="Bacteria"/>
</dbReference>
<dbReference type="STRING" id="1121898.GCA_000422725_01270"/>
<dbReference type="Pfam" id="PF00027">
    <property type="entry name" value="cNMP_binding"/>
    <property type="match status" value="1"/>
</dbReference>
<dbReference type="CDD" id="cd00038">
    <property type="entry name" value="CAP_ED"/>
    <property type="match status" value="1"/>
</dbReference>
<name>A0A0A2MJ82_9FLAO</name>
<reference evidence="2 3" key="1">
    <citation type="submission" date="2013-09" db="EMBL/GenBank/DDBJ databases">
        <authorList>
            <person name="Zeng Z."/>
            <person name="Chen C."/>
        </authorList>
    </citation>
    <scope>NUCLEOTIDE SEQUENCE [LARGE SCALE GENOMIC DNA]</scope>
    <source>
        <strain evidence="2 3">WB 4.1-42</strain>
    </source>
</reference>
<protein>
    <submittedName>
        <fullName evidence="2">Cyclic nucleotide-binding protein</fullName>
    </submittedName>
</protein>
<feature type="domain" description="Cyclic nucleotide-binding" evidence="1">
    <location>
        <begin position="11"/>
        <end position="116"/>
    </location>
</feature>
<sequence>MFEILADYLRVNAALTDKELEQVRAHSLHKKLRKKQYLLQEGDISNFNCFVAKGCLRLYNVGSNGTEYILRFAIENWWMSDYESFNAGTPSKNYIDALEDSDVLLIDKEHFNELVMSIPKLQDFVQRLENRAYTASQNRILSNISDTAEERYEKFVKAYPDVFNRVPLRMIASYIGLTRETLSRVRSQYAKTESKIM</sequence>
<dbReference type="Proteomes" id="UP000030111">
    <property type="component" value="Unassembled WGS sequence"/>
</dbReference>
<evidence type="ECO:0000313" key="3">
    <source>
        <dbReference type="Proteomes" id="UP000030111"/>
    </source>
</evidence>
<dbReference type="PROSITE" id="PS50042">
    <property type="entry name" value="CNMP_BINDING_3"/>
    <property type="match status" value="1"/>
</dbReference>
<organism evidence="2 3">
    <name type="scientific">Flavobacterium subsaxonicum WB 4.1-42 = DSM 21790</name>
    <dbReference type="NCBI Taxonomy" id="1121898"/>
    <lineage>
        <taxon>Bacteria</taxon>
        <taxon>Pseudomonadati</taxon>
        <taxon>Bacteroidota</taxon>
        <taxon>Flavobacteriia</taxon>
        <taxon>Flavobacteriales</taxon>
        <taxon>Flavobacteriaceae</taxon>
        <taxon>Flavobacterium</taxon>
    </lineage>
</organism>
<dbReference type="AlphaFoldDB" id="A0A0A2MJ82"/>
<dbReference type="InterPro" id="IPR018490">
    <property type="entry name" value="cNMP-bd_dom_sf"/>
</dbReference>
<gene>
    <name evidence="2" type="ORF">Q766_12915</name>
</gene>
<evidence type="ECO:0000313" key="2">
    <source>
        <dbReference type="EMBL" id="KGO92359.1"/>
    </source>
</evidence>
<dbReference type="Gene3D" id="2.60.120.10">
    <property type="entry name" value="Jelly Rolls"/>
    <property type="match status" value="1"/>
</dbReference>
<comment type="caution">
    <text evidence="2">The sequence shown here is derived from an EMBL/GenBank/DDBJ whole genome shotgun (WGS) entry which is preliminary data.</text>
</comment>
<proteinExistence type="predicted"/>
<dbReference type="InterPro" id="IPR000595">
    <property type="entry name" value="cNMP-bd_dom"/>
</dbReference>
<dbReference type="SUPFAM" id="SSF51206">
    <property type="entry name" value="cAMP-binding domain-like"/>
    <property type="match status" value="1"/>
</dbReference>
<dbReference type="OrthoDB" id="1092431at2"/>
<accession>A0A0A2MJ82</accession>
<dbReference type="InterPro" id="IPR014710">
    <property type="entry name" value="RmlC-like_jellyroll"/>
</dbReference>
<dbReference type="RefSeq" id="WP_026990163.1">
    <property type="nucleotide sequence ID" value="NZ_AUGP01000017.1"/>
</dbReference>
<evidence type="ECO:0000259" key="1">
    <source>
        <dbReference type="PROSITE" id="PS50042"/>
    </source>
</evidence>
<keyword evidence="3" id="KW-1185">Reference proteome</keyword>
<dbReference type="EMBL" id="JRLY01000010">
    <property type="protein sequence ID" value="KGO92359.1"/>
    <property type="molecule type" value="Genomic_DNA"/>
</dbReference>